<dbReference type="HOGENOM" id="CLU_1863184_0_0_9"/>
<proteinExistence type="predicted"/>
<dbReference type="KEGG" id="dmi:Desmer_3272"/>
<evidence type="ECO:0000313" key="2">
    <source>
        <dbReference type="Proteomes" id="UP000005262"/>
    </source>
</evidence>
<reference evidence="1 2" key="1">
    <citation type="journal article" date="2012" name="J. Bacteriol.">
        <title>Complete genome sequences of Desulfosporosinus orientis DSM765T, Desulfosporosinus youngiae DSM17734T, Desulfosporosinus meridiei DSM13257T, and Desulfosporosinus acidiphilus DSM22704T.</title>
        <authorList>
            <person name="Pester M."/>
            <person name="Brambilla E."/>
            <person name="Alazard D."/>
            <person name="Rattei T."/>
            <person name="Weinmaier T."/>
            <person name="Han J."/>
            <person name="Lucas S."/>
            <person name="Lapidus A."/>
            <person name="Cheng J.F."/>
            <person name="Goodwin L."/>
            <person name="Pitluck S."/>
            <person name="Peters L."/>
            <person name="Ovchinnikova G."/>
            <person name="Teshima H."/>
            <person name="Detter J.C."/>
            <person name="Han C.S."/>
            <person name="Tapia R."/>
            <person name="Land M.L."/>
            <person name="Hauser L."/>
            <person name="Kyrpides N.C."/>
            <person name="Ivanova N.N."/>
            <person name="Pagani I."/>
            <person name="Huntmann M."/>
            <person name="Wei C.L."/>
            <person name="Davenport K.W."/>
            <person name="Daligault H."/>
            <person name="Chain P.S."/>
            <person name="Chen A."/>
            <person name="Mavromatis K."/>
            <person name="Markowitz V."/>
            <person name="Szeto E."/>
            <person name="Mikhailova N."/>
            <person name="Pati A."/>
            <person name="Wagner M."/>
            <person name="Woyke T."/>
            <person name="Ollivier B."/>
            <person name="Klenk H.P."/>
            <person name="Spring S."/>
            <person name="Loy A."/>
        </authorList>
    </citation>
    <scope>NUCLEOTIDE SEQUENCE [LARGE SCALE GENOMIC DNA]</scope>
    <source>
        <strain evidence="2">ATCC BAA-275 / DSM 13257 / NCIMB 13706 / S10</strain>
    </source>
</reference>
<dbReference type="Proteomes" id="UP000005262">
    <property type="component" value="Chromosome"/>
</dbReference>
<reference evidence="2" key="2">
    <citation type="submission" date="2012-08" db="EMBL/GenBank/DDBJ databases">
        <title>Finished genome of Desulfosporosinus meridiei DSM 13257.</title>
        <authorList>
            <person name="Huntemann M."/>
            <person name="Wei C.-L."/>
            <person name="Han J."/>
            <person name="Detter J.C."/>
            <person name="Han C."/>
            <person name="Davenport K."/>
            <person name="Daligault H."/>
            <person name="Erkkila T."/>
            <person name="Gu W."/>
            <person name="Munk A.C.C."/>
            <person name="Teshima H."/>
            <person name="Xu Y."/>
            <person name="Chain P."/>
            <person name="Tapia R."/>
            <person name="Chen A."/>
            <person name="Krypides N."/>
            <person name="Mavromatis K."/>
            <person name="Markowitz V."/>
            <person name="Szeto E."/>
            <person name="Ivanova N."/>
            <person name="Mikhailova N."/>
            <person name="Ovchinnikova G."/>
            <person name="Pagani I."/>
            <person name="Pati A."/>
            <person name="Goodwin L."/>
            <person name="Peters L."/>
            <person name="Pitluck S."/>
            <person name="Woyke T."/>
            <person name="Pester M."/>
            <person name="Spring S."/>
            <person name="Ollivier B."/>
            <person name="Rattei T."/>
            <person name="Klenk H.-P."/>
            <person name="Wagner M."/>
            <person name="Loy A."/>
        </authorList>
    </citation>
    <scope>NUCLEOTIDE SEQUENCE [LARGE SCALE GENOMIC DNA]</scope>
    <source>
        <strain evidence="2">ATCC BAA-275 / DSM 13257 / NCIMB 13706 / S10</strain>
    </source>
</reference>
<dbReference type="eggNOG" id="ENOG5032V7E">
    <property type="taxonomic scope" value="Bacteria"/>
</dbReference>
<dbReference type="RefSeq" id="WP_014904058.1">
    <property type="nucleotide sequence ID" value="NC_018515.1"/>
</dbReference>
<dbReference type="EMBL" id="CP003629">
    <property type="protein sequence ID" value="AFQ45149.1"/>
    <property type="molecule type" value="Genomic_DNA"/>
</dbReference>
<keyword evidence="2" id="KW-1185">Reference proteome</keyword>
<dbReference type="AlphaFoldDB" id="J7IYC9"/>
<name>J7IYC9_DESMD</name>
<dbReference type="OrthoDB" id="2609750at2"/>
<sequence>MPYPEQIDQLSPKFNRKPDGSAYAVEEELPIFEGVYSGLLGHDNITNSTIRVYTESRFAGEEITNFIVSIPSESPWKRMIKIFASVGKVYVTYETLGDMVEAEDINLLQESLIATQQALESYKKKGIVDGGTFLEEV</sequence>
<organism evidence="1 2">
    <name type="scientific">Desulfosporosinus meridiei (strain ATCC BAA-275 / DSM 13257 / KCTC 12902 / NCIMB 13706 / S10)</name>
    <dbReference type="NCBI Taxonomy" id="768704"/>
    <lineage>
        <taxon>Bacteria</taxon>
        <taxon>Bacillati</taxon>
        <taxon>Bacillota</taxon>
        <taxon>Clostridia</taxon>
        <taxon>Eubacteriales</taxon>
        <taxon>Desulfitobacteriaceae</taxon>
        <taxon>Desulfosporosinus</taxon>
    </lineage>
</organism>
<gene>
    <name evidence="1" type="ordered locus">Desmer_3272</name>
</gene>
<protein>
    <submittedName>
        <fullName evidence="1">Uncharacterized protein</fullName>
    </submittedName>
</protein>
<accession>J7IYC9</accession>
<evidence type="ECO:0000313" key="1">
    <source>
        <dbReference type="EMBL" id="AFQ45149.1"/>
    </source>
</evidence>
<dbReference type="STRING" id="768704.Desmer_3272"/>